<proteinExistence type="predicted"/>
<dbReference type="CDD" id="cd03386">
    <property type="entry name" value="PAP2_Aur1_like"/>
    <property type="match status" value="1"/>
</dbReference>
<evidence type="ECO:0000259" key="7">
    <source>
        <dbReference type="Pfam" id="PF14378"/>
    </source>
</evidence>
<dbReference type="PANTHER" id="PTHR31310">
    <property type="match status" value="1"/>
</dbReference>
<reference evidence="8 9" key="1">
    <citation type="submission" date="2012-12" db="EMBL/GenBank/DDBJ databases">
        <title>Whole genome shotgun sequence of Gordonia hirsuta NBRC 16056.</title>
        <authorList>
            <person name="Isaki-Nakamura S."/>
            <person name="Hosoyama A."/>
            <person name="Tsuchikane K."/>
            <person name="Katsumata H."/>
            <person name="Baba S."/>
            <person name="Yamazaki S."/>
            <person name="Fujita N."/>
        </authorList>
    </citation>
    <scope>NUCLEOTIDE SEQUENCE [LARGE SCALE GENOMIC DNA]</scope>
    <source>
        <strain evidence="8 9">NBRC 16056</strain>
    </source>
</reference>
<dbReference type="RefSeq" id="WP_005943905.1">
    <property type="nucleotide sequence ID" value="NZ_ATVK01000030.1"/>
</dbReference>
<feature type="domain" description="Inositolphosphotransferase Aur1/Ipt1" evidence="7">
    <location>
        <begin position="155"/>
        <end position="369"/>
    </location>
</feature>
<comment type="caution">
    <text evidence="8">The sequence shown here is derived from an EMBL/GenBank/DDBJ whole genome shotgun (WGS) entry which is preliminary data.</text>
</comment>
<sequence>MTINGSGTRPAGEKGLESPAGPQQAGASGTESAAPPVDALAAAAGPVEQPIVVVEEKGRDLTWVRRSLLLVWAVAVGFEFAAHGIAFERTRLILFMAFGMAAATIGRRRAITVLIDWLPFVLILMLYDWTRNVAVWLNMPTHWHLANDFDIWLFGVNPTVWLQTYLKFPDPPWWEVVVSVIYISYFLVPYVTAGVLWIRNRATWRRFAICFIATSFIGLVGYTLVPGAPPWAAARCTAEQVADYPRDPACMYEDKRVPDNILGTVEPVHDGAEDRVERISWRGWRVLGLANAGELLKIGQQKANLVAAIPSLHAGLTMMLALFMWPRTKALGRTLFMGYAVVMAFALVYTAEHYVFDIILGWLIAALVVGTMEFVDRRYVQPRNRRRAAEQEAEREQAVARAVAEDTGVRVQVEP</sequence>
<accession>L7LFR9</accession>
<dbReference type="AlphaFoldDB" id="L7LFR9"/>
<dbReference type="STRING" id="1121927.GOHSU_59_00060"/>
<dbReference type="InterPro" id="IPR026841">
    <property type="entry name" value="Aur1/Ipt1"/>
</dbReference>
<feature type="transmembrane region" description="Helical" evidence="6">
    <location>
        <begin position="330"/>
        <end position="348"/>
    </location>
</feature>
<evidence type="ECO:0000313" key="9">
    <source>
        <dbReference type="Proteomes" id="UP000053405"/>
    </source>
</evidence>
<dbReference type="InterPro" id="IPR036938">
    <property type="entry name" value="PAP2/HPO_sf"/>
</dbReference>
<gene>
    <name evidence="8" type="ORF">GOHSU_59_00060</name>
</gene>
<feature type="transmembrane region" description="Helical" evidence="6">
    <location>
        <begin position="354"/>
        <end position="375"/>
    </location>
</feature>
<feature type="transmembrane region" description="Helical" evidence="6">
    <location>
        <begin position="305"/>
        <end position="323"/>
    </location>
</feature>
<dbReference type="PANTHER" id="PTHR31310:SF7">
    <property type="entry name" value="PA-PHOSPHATASE RELATED-FAMILY PROTEIN DDB_G0268928"/>
    <property type="match status" value="1"/>
</dbReference>
<feature type="region of interest" description="Disordered" evidence="5">
    <location>
        <begin position="1"/>
        <end position="33"/>
    </location>
</feature>
<feature type="transmembrane region" description="Helical" evidence="6">
    <location>
        <begin position="207"/>
        <end position="225"/>
    </location>
</feature>
<keyword evidence="9" id="KW-1185">Reference proteome</keyword>
<dbReference type="Pfam" id="PF14378">
    <property type="entry name" value="PAP2_3"/>
    <property type="match status" value="1"/>
</dbReference>
<dbReference type="GO" id="GO:0016020">
    <property type="term" value="C:membrane"/>
    <property type="evidence" value="ECO:0007669"/>
    <property type="project" value="UniProtKB-SubCell"/>
</dbReference>
<dbReference type="Gene3D" id="1.20.144.10">
    <property type="entry name" value="Phosphatidic acid phosphatase type 2/haloperoxidase"/>
    <property type="match status" value="1"/>
</dbReference>
<feature type="transmembrane region" description="Helical" evidence="6">
    <location>
        <begin position="176"/>
        <end position="198"/>
    </location>
</feature>
<evidence type="ECO:0000256" key="5">
    <source>
        <dbReference type="SAM" id="MobiDB-lite"/>
    </source>
</evidence>
<dbReference type="OrthoDB" id="629685at2"/>
<feature type="transmembrane region" description="Helical" evidence="6">
    <location>
        <begin position="108"/>
        <end position="127"/>
    </location>
</feature>
<evidence type="ECO:0000256" key="1">
    <source>
        <dbReference type="ARBA" id="ARBA00004141"/>
    </source>
</evidence>
<keyword evidence="3 6" id="KW-1133">Transmembrane helix</keyword>
<comment type="subcellular location">
    <subcellularLocation>
        <location evidence="1">Membrane</location>
        <topology evidence="1">Multi-pass membrane protein</topology>
    </subcellularLocation>
</comment>
<organism evidence="8 9">
    <name type="scientific">Gordonia hirsuta DSM 44140 = NBRC 16056</name>
    <dbReference type="NCBI Taxonomy" id="1121927"/>
    <lineage>
        <taxon>Bacteria</taxon>
        <taxon>Bacillati</taxon>
        <taxon>Actinomycetota</taxon>
        <taxon>Actinomycetes</taxon>
        <taxon>Mycobacteriales</taxon>
        <taxon>Gordoniaceae</taxon>
        <taxon>Gordonia</taxon>
    </lineage>
</organism>
<dbReference type="EMBL" id="BANT01000059">
    <property type="protein sequence ID" value="GAC58913.1"/>
    <property type="molecule type" value="Genomic_DNA"/>
</dbReference>
<protein>
    <recommendedName>
        <fullName evidence="7">Inositolphosphotransferase Aur1/Ipt1 domain-containing protein</fullName>
    </recommendedName>
</protein>
<keyword evidence="2 6" id="KW-0812">Transmembrane</keyword>
<dbReference type="InterPro" id="IPR052185">
    <property type="entry name" value="IPC_Synthase-Related"/>
</dbReference>
<evidence type="ECO:0000256" key="6">
    <source>
        <dbReference type="SAM" id="Phobius"/>
    </source>
</evidence>
<feature type="transmembrane region" description="Helical" evidence="6">
    <location>
        <begin position="69"/>
        <end position="87"/>
    </location>
</feature>
<evidence type="ECO:0000256" key="3">
    <source>
        <dbReference type="ARBA" id="ARBA00022989"/>
    </source>
</evidence>
<dbReference type="eggNOG" id="COG0671">
    <property type="taxonomic scope" value="Bacteria"/>
</dbReference>
<dbReference type="Proteomes" id="UP000053405">
    <property type="component" value="Unassembled WGS sequence"/>
</dbReference>
<name>L7LFR9_9ACTN</name>
<keyword evidence="4 6" id="KW-0472">Membrane</keyword>
<evidence type="ECO:0000256" key="4">
    <source>
        <dbReference type="ARBA" id="ARBA00023136"/>
    </source>
</evidence>
<dbReference type="SUPFAM" id="SSF48317">
    <property type="entry name" value="Acid phosphatase/Vanadium-dependent haloperoxidase"/>
    <property type="match status" value="1"/>
</dbReference>
<evidence type="ECO:0000313" key="8">
    <source>
        <dbReference type="EMBL" id="GAC58913.1"/>
    </source>
</evidence>
<evidence type="ECO:0000256" key="2">
    <source>
        <dbReference type="ARBA" id="ARBA00022692"/>
    </source>
</evidence>